<proteinExistence type="inferred from homology"/>
<dbReference type="PROSITE" id="PS51891">
    <property type="entry name" value="CENP_V_GFA"/>
    <property type="match status" value="1"/>
</dbReference>
<dbReference type="OrthoDB" id="7186766at2"/>
<dbReference type="PANTHER" id="PTHR33337:SF40">
    <property type="entry name" value="CENP-V_GFA DOMAIN-CONTAINING PROTEIN-RELATED"/>
    <property type="match status" value="1"/>
</dbReference>
<dbReference type="Pfam" id="PF04828">
    <property type="entry name" value="GFA"/>
    <property type="match status" value="1"/>
</dbReference>
<evidence type="ECO:0000256" key="1">
    <source>
        <dbReference type="ARBA" id="ARBA00005495"/>
    </source>
</evidence>
<accession>A0A246JZT5</accession>
<gene>
    <name evidence="6" type="ORF">CDQ92_00720</name>
</gene>
<comment type="similarity">
    <text evidence="1">Belongs to the Gfa family.</text>
</comment>
<evidence type="ECO:0000256" key="4">
    <source>
        <dbReference type="ARBA" id="ARBA00023239"/>
    </source>
</evidence>
<keyword evidence="3" id="KW-0862">Zinc</keyword>
<dbReference type="EMBL" id="NISK01000001">
    <property type="protein sequence ID" value="OWQ98772.1"/>
    <property type="molecule type" value="Genomic_DNA"/>
</dbReference>
<keyword evidence="4" id="KW-0456">Lyase</keyword>
<dbReference type="InterPro" id="IPR006913">
    <property type="entry name" value="CENP-V/GFA"/>
</dbReference>
<keyword evidence="7" id="KW-1185">Reference proteome</keyword>
<dbReference type="Gene3D" id="3.90.1590.10">
    <property type="entry name" value="glutathione-dependent formaldehyde- activating enzyme (gfa)"/>
    <property type="match status" value="1"/>
</dbReference>
<protein>
    <submittedName>
        <fullName evidence="6">Aldehyde-activating protein</fullName>
    </submittedName>
</protein>
<feature type="domain" description="CENP-V/GFA" evidence="5">
    <location>
        <begin position="8"/>
        <end position="122"/>
    </location>
</feature>
<keyword evidence="2" id="KW-0479">Metal-binding</keyword>
<evidence type="ECO:0000259" key="5">
    <source>
        <dbReference type="PROSITE" id="PS51891"/>
    </source>
</evidence>
<evidence type="ECO:0000313" key="7">
    <source>
        <dbReference type="Proteomes" id="UP000197361"/>
    </source>
</evidence>
<dbReference type="GO" id="GO:0016846">
    <property type="term" value="F:carbon-sulfur lyase activity"/>
    <property type="evidence" value="ECO:0007669"/>
    <property type="project" value="InterPro"/>
</dbReference>
<dbReference type="RefSeq" id="WP_088439197.1">
    <property type="nucleotide sequence ID" value="NZ_BMMC01000015.1"/>
</dbReference>
<sequence>MSDSTPRATGQCHCGAIRYSMTTTVQHHALCHCSDCRRHAGAPMVGWALVGQDEIEITGTPKIYASSEHGRRHFCGECGTGLFYTSEAIFPEQIDVQSATLDDPSLIPAQVQIQTAERIGWMEKLDSLPAFERYPPFK</sequence>
<comment type="caution">
    <text evidence="6">The sequence shown here is derived from an EMBL/GenBank/DDBJ whole genome shotgun (WGS) entry which is preliminary data.</text>
</comment>
<dbReference type="PANTHER" id="PTHR33337">
    <property type="entry name" value="GFA DOMAIN-CONTAINING PROTEIN"/>
    <property type="match status" value="1"/>
</dbReference>
<evidence type="ECO:0000313" key="6">
    <source>
        <dbReference type="EMBL" id="OWQ98772.1"/>
    </source>
</evidence>
<evidence type="ECO:0000256" key="3">
    <source>
        <dbReference type="ARBA" id="ARBA00022833"/>
    </source>
</evidence>
<dbReference type="SUPFAM" id="SSF51316">
    <property type="entry name" value="Mss4-like"/>
    <property type="match status" value="1"/>
</dbReference>
<dbReference type="AlphaFoldDB" id="A0A246JZT5"/>
<organism evidence="6 7">
    <name type="scientific">Sphingopyxis bauzanensis</name>
    <dbReference type="NCBI Taxonomy" id="651663"/>
    <lineage>
        <taxon>Bacteria</taxon>
        <taxon>Pseudomonadati</taxon>
        <taxon>Pseudomonadota</taxon>
        <taxon>Alphaproteobacteria</taxon>
        <taxon>Sphingomonadales</taxon>
        <taxon>Sphingomonadaceae</taxon>
        <taxon>Sphingopyxis</taxon>
    </lineage>
</organism>
<name>A0A246JZT5_9SPHN</name>
<dbReference type="GO" id="GO:0046872">
    <property type="term" value="F:metal ion binding"/>
    <property type="evidence" value="ECO:0007669"/>
    <property type="project" value="UniProtKB-KW"/>
</dbReference>
<evidence type="ECO:0000256" key="2">
    <source>
        <dbReference type="ARBA" id="ARBA00022723"/>
    </source>
</evidence>
<dbReference type="InterPro" id="IPR011057">
    <property type="entry name" value="Mss4-like_sf"/>
</dbReference>
<reference evidence="6 7" key="1">
    <citation type="journal article" date="2010" name="Int. J. Syst. Evol. Microbiol.">
        <title>Sphingopyxis bauzanensis sp. nov., a psychrophilic bacterium isolated from soil.</title>
        <authorList>
            <person name="Zhang D.C."/>
            <person name="Liu H.C."/>
            <person name="Xin Y.H."/>
            <person name="Zhou Y.G."/>
            <person name="Schinner F."/>
            <person name="Margesin R."/>
        </authorList>
    </citation>
    <scope>NUCLEOTIDE SEQUENCE [LARGE SCALE GENOMIC DNA]</scope>
    <source>
        <strain evidence="6 7">DSM 22271</strain>
    </source>
</reference>
<dbReference type="Proteomes" id="UP000197361">
    <property type="component" value="Unassembled WGS sequence"/>
</dbReference>